<keyword evidence="3" id="KW-1185">Reference proteome</keyword>
<keyword evidence="1" id="KW-1133">Transmembrane helix</keyword>
<dbReference type="PANTHER" id="PTHR35475">
    <property type="entry name" value="WD REPEAT PROTEIN"/>
    <property type="match status" value="1"/>
</dbReference>
<feature type="transmembrane region" description="Helical" evidence="1">
    <location>
        <begin position="250"/>
        <end position="270"/>
    </location>
</feature>
<feature type="transmembrane region" description="Helical" evidence="1">
    <location>
        <begin position="220"/>
        <end position="238"/>
    </location>
</feature>
<organism evidence="2 3">
    <name type="scientific">Dillenia turbinata</name>
    <dbReference type="NCBI Taxonomy" id="194707"/>
    <lineage>
        <taxon>Eukaryota</taxon>
        <taxon>Viridiplantae</taxon>
        <taxon>Streptophyta</taxon>
        <taxon>Embryophyta</taxon>
        <taxon>Tracheophyta</taxon>
        <taxon>Spermatophyta</taxon>
        <taxon>Magnoliopsida</taxon>
        <taxon>eudicotyledons</taxon>
        <taxon>Gunneridae</taxon>
        <taxon>Pentapetalae</taxon>
        <taxon>Dilleniales</taxon>
        <taxon>Dilleniaceae</taxon>
        <taxon>Dillenia</taxon>
    </lineage>
</organism>
<dbReference type="Proteomes" id="UP001370490">
    <property type="component" value="Unassembled WGS sequence"/>
</dbReference>
<proteinExistence type="predicted"/>
<protein>
    <submittedName>
        <fullName evidence="2">Uncharacterized protein</fullName>
    </submittedName>
</protein>
<keyword evidence="1" id="KW-0472">Membrane</keyword>
<evidence type="ECO:0000256" key="1">
    <source>
        <dbReference type="SAM" id="Phobius"/>
    </source>
</evidence>
<keyword evidence="1" id="KW-0812">Transmembrane</keyword>
<reference evidence="2 3" key="1">
    <citation type="submission" date="2023-12" db="EMBL/GenBank/DDBJ databases">
        <title>A high-quality genome assembly for Dillenia turbinata (Dilleniales).</title>
        <authorList>
            <person name="Chanderbali A."/>
        </authorList>
    </citation>
    <scope>NUCLEOTIDE SEQUENCE [LARGE SCALE GENOMIC DNA]</scope>
    <source>
        <strain evidence="2">LSX21</strain>
        <tissue evidence="2">Leaf</tissue>
    </source>
</reference>
<dbReference type="AlphaFoldDB" id="A0AAN8W1Q2"/>
<evidence type="ECO:0000313" key="2">
    <source>
        <dbReference type="EMBL" id="KAK6940086.1"/>
    </source>
</evidence>
<sequence length="283" mass="31695">MDKNGGENGRTVKTKVPEVEIQVFKKGEGPIKVFKSSLGGWDQDRLELRGILNEFGFESVFKYDPATGRGDRIHFNPDNGKSLTSYSDGSVIFLDGDPKAGPDVQEEKQSGVAEIEETSKPTRRHVTTKVPEVEIHLFRQGKGPIDVFKSSLGGWDQDLLEVRDILDKYGFKSIYAFNPESGRSVPIRFNPKNGRSILPYRDGAVIFIDGEPKDSLIKPVTKILVGVAIITILITLVLKETPEWFKKLNFSAGGFPPWVLACVVIVFTRLRKRTKDILKKFGW</sequence>
<evidence type="ECO:0000313" key="3">
    <source>
        <dbReference type="Proteomes" id="UP001370490"/>
    </source>
</evidence>
<accession>A0AAN8W1Q2</accession>
<dbReference type="PANTHER" id="PTHR35475:SF1">
    <property type="entry name" value="WD REPEAT PROTEIN"/>
    <property type="match status" value="1"/>
</dbReference>
<dbReference type="EMBL" id="JBAMMX010000005">
    <property type="protein sequence ID" value="KAK6940086.1"/>
    <property type="molecule type" value="Genomic_DNA"/>
</dbReference>
<comment type="caution">
    <text evidence="2">The sequence shown here is derived from an EMBL/GenBank/DDBJ whole genome shotgun (WGS) entry which is preliminary data.</text>
</comment>
<name>A0AAN8W1Q2_9MAGN</name>
<gene>
    <name evidence="2" type="ORF">RJ641_029617</name>
</gene>